<name>C6Y3T5_PEDHD</name>
<dbReference type="Proteomes" id="UP000000852">
    <property type="component" value="Chromosome"/>
</dbReference>
<proteinExistence type="predicted"/>
<evidence type="ECO:0000313" key="2">
    <source>
        <dbReference type="EMBL" id="ACU03364.1"/>
    </source>
</evidence>
<gene>
    <name evidence="2" type="ordered locus">Phep_1146</name>
</gene>
<dbReference type="STRING" id="485917.Phep_1146"/>
<dbReference type="OrthoDB" id="1148550at2"/>
<dbReference type="SUPFAM" id="SSF49478">
    <property type="entry name" value="Cna protein B-type domain"/>
    <property type="match status" value="1"/>
</dbReference>
<dbReference type="KEGG" id="phe:Phep_1146"/>
<dbReference type="AlphaFoldDB" id="C6Y3T5"/>
<sequence>MVIANLKSWALLVLMTIGVNSAFAHAFWLKTNPSGKKGQAHEVQVFYAEPAEKPELLDSKEMANVKNFSLWLLMPGKEKIKLQTTAATDHYKASFTPEQNGEYRIILQNDAMEVLEFPSGSLRIEFYASAAVQVGAEKAVPETGRFKLNVSATATTAYKPVLITVEHQDIDLSKVTISIFNQAGWKLDTKVDTNGKAEFKALDKGTYFIEAVYKDKSPGTLNNKEYKSVYCAATTILDITK</sequence>
<evidence type="ECO:0000313" key="3">
    <source>
        <dbReference type="Proteomes" id="UP000000852"/>
    </source>
</evidence>
<dbReference type="Gene3D" id="2.60.40.10">
    <property type="entry name" value="Immunoglobulins"/>
    <property type="match status" value="1"/>
</dbReference>
<organism evidence="2 3">
    <name type="scientific">Pedobacter heparinus (strain ATCC 13125 / DSM 2366 / CIP 104194 / JCM 7457 / NBRC 12017 / NCIMB 9290 / NRRL B-14731 / HIM 762-3)</name>
    <dbReference type="NCBI Taxonomy" id="485917"/>
    <lineage>
        <taxon>Bacteria</taxon>
        <taxon>Pseudomonadati</taxon>
        <taxon>Bacteroidota</taxon>
        <taxon>Sphingobacteriia</taxon>
        <taxon>Sphingobacteriales</taxon>
        <taxon>Sphingobacteriaceae</taxon>
        <taxon>Pedobacter</taxon>
    </lineage>
</organism>
<feature type="signal peptide" evidence="1">
    <location>
        <begin position="1"/>
        <end position="26"/>
    </location>
</feature>
<dbReference type="RefSeq" id="WP_012781308.1">
    <property type="nucleotide sequence ID" value="NC_013061.1"/>
</dbReference>
<feature type="chain" id="PRO_5002974707" description="Nickel transport complex, NikM subunit, transmembrane" evidence="1">
    <location>
        <begin position="27"/>
        <end position="241"/>
    </location>
</feature>
<dbReference type="HOGENOM" id="CLU_093838_0_1_10"/>
<evidence type="ECO:0008006" key="4">
    <source>
        <dbReference type="Google" id="ProtNLM"/>
    </source>
</evidence>
<dbReference type="eggNOG" id="COG5266">
    <property type="taxonomic scope" value="Bacteria"/>
</dbReference>
<reference evidence="2 3" key="1">
    <citation type="journal article" date="2009" name="Stand. Genomic Sci.">
        <title>Complete genome sequence of Pedobacter heparinus type strain (HIM 762-3).</title>
        <authorList>
            <person name="Han C."/>
            <person name="Spring S."/>
            <person name="Lapidus A."/>
            <person name="Del Rio T.G."/>
            <person name="Tice H."/>
            <person name="Copeland A."/>
            <person name="Cheng J.F."/>
            <person name="Lucas S."/>
            <person name="Chen F."/>
            <person name="Nolan M."/>
            <person name="Bruce D."/>
            <person name="Goodwin L."/>
            <person name="Pitluck S."/>
            <person name="Ivanova N."/>
            <person name="Mavromatis K."/>
            <person name="Mikhailova N."/>
            <person name="Pati A."/>
            <person name="Chen A."/>
            <person name="Palaniappan K."/>
            <person name="Land M."/>
            <person name="Hauser L."/>
            <person name="Chang Y.J."/>
            <person name="Jeffries C.C."/>
            <person name="Saunders E."/>
            <person name="Chertkov O."/>
            <person name="Brettin T."/>
            <person name="Goker M."/>
            <person name="Rohde M."/>
            <person name="Bristow J."/>
            <person name="Eisen J.A."/>
            <person name="Markowitz V."/>
            <person name="Hugenholtz P."/>
            <person name="Kyrpides N.C."/>
            <person name="Klenk H.P."/>
            <person name="Detter J.C."/>
        </authorList>
    </citation>
    <scope>NUCLEOTIDE SEQUENCE [LARGE SCALE GENOMIC DNA]</scope>
    <source>
        <strain evidence="3">ATCC 13125 / DSM 2366 / CIP 104194 / JCM 7457 / NBRC 12017 / NCIMB 9290 / NRRL B-14731 / HIM 762-3</strain>
    </source>
</reference>
<evidence type="ECO:0000256" key="1">
    <source>
        <dbReference type="SAM" id="SignalP"/>
    </source>
</evidence>
<keyword evidence="3" id="KW-1185">Reference proteome</keyword>
<keyword evidence="1" id="KW-0732">Signal</keyword>
<protein>
    <recommendedName>
        <fullName evidence="4">Nickel transport complex, NikM subunit, transmembrane</fullName>
    </recommendedName>
</protein>
<dbReference type="InterPro" id="IPR013783">
    <property type="entry name" value="Ig-like_fold"/>
</dbReference>
<accession>C6Y3T5</accession>
<dbReference type="EMBL" id="CP001681">
    <property type="protein sequence ID" value="ACU03364.1"/>
    <property type="molecule type" value="Genomic_DNA"/>
</dbReference>